<evidence type="ECO:0000256" key="2">
    <source>
        <dbReference type="ARBA" id="ARBA00012417"/>
    </source>
</evidence>
<evidence type="ECO:0000313" key="10">
    <source>
        <dbReference type="EMBL" id="DBA02848.1"/>
    </source>
</evidence>
<dbReference type="PRINTS" id="PR00106">
    <property type="entry name" value="DNAPOLB"/>
</dbReference>
<keyword evidence="6" id="KW-0239">DNA-directed DNA polymerase</keyword>
<evidence type="ECO:0000313" key="11">
    <source>
        <dbReference type="Proteomes" id="UP001146120"/>
    </source>
</evidence>
<dbReference type="GO" id="GO:0003887">
    <property type="term" value="F:DNA-directed DNA polymerase activity"/>
    <property type="evidence" value="ECO:0007669"/>
    <property type="project" value="UniProtKB-KW"/>
</dbReference>
<comment type="caution">
    <text evidence="10">The sequence shown here is derived from an EMBL/GenBank/DDBJ whole genome shotgun (WGS) entry which is preliminary data.</text>
</comment>
<dbReference type="SUPFAM" id="SSF56672">
    <property type="entry name" value="DNA/RNA polymerases"/>
    <property type="match status" value="1"/>
</dbReference>
<name>A0AAV2Z625_9STRA</name>
<dbReference type="InterPro" id="IPR023211">
    <property type="entry name" value="DNA_pol_palm_dom_sf"/>
</dbReference>
<accession>A0AAV2Z625</accession>
<sequence length="611" mass="70221">MPISTALKNAQKYRSSIYKFAKNNKLKVDWRMTTRAMEKVVNTFKQTKANTIAKTLRAAKMTNDQAALKAINTTTGKFDLPLSRFNRIRKKIVSPADKKLLIHFKDSDGTIVKTYHLQDRLININNLFIDQENQYSSALPIKSYNLLWAYNAGFDCRFLLKHMTFSSKDTNMIDCGTKVKQAHGFYQGREILIKDAMSFLAGGLSELPKMFKEASSNISLEKECFPHNLINEHNFQSEWPIAYLESYKDNQKHHIKHKLADFDAVSLYPSAMSELKGYVKGKAKLFKGEIPSDADYYVARVRFDSIGKNRHFPLLSLTMVVGKQALEDIERFQDAKYRVIEGCYWNEGFNDNICKVIRKMFANRLKYKAEGNPLQNVLKLMMNSSYGKLLMKPIVKKKVFVSGGQKKIDEYTKKNIHKMISRTPISDNLAMFEEHKALSQHFSAVHLGVQILDSSKHIMNRVMCLAEDIDAKIWYQDTDSMHIDYDAVPLLADAYKKKYNKELIGKQMGQFHVDFELEGSKGNIFAKESIFLGKKSYLDMLACDGNDVEGLHIRMKGIPSKLFKDNAYEKYLKLFNGESMSFDLTELCHININSKTQTVSKRSNFTRNVSF</sequence>
<dbReference type="InterPro" id="IPR043502">
    <property type="entry name" value="DNA/RNA_pol_sf"/>
</dbReference>
<feature type="domain" description="DNA-directed DNA polymerase family B mitochondria/virus" evidence="9">
    <location>
        <begin position="339"/>
        <end position="428"/>
    </location>
</feature>
<dbReference type="AlphaFoldDB" id="A0AAV2Z625"/>
<dbReference type="EC" id="2.7.7.7" evidence="2"/>
<organism evidence="10 11">
    <name type="scientific">Lagenidium giganteum</name>
    <dbReference type="NCBI Taxonomy" id="4803"/>
    <lineage>
        <taxon>Eukaryota</taxon>
        <taxon>Sar</taxon>
        <taxon>Stramenopiles</taxon>
        <taxon>Oomycota</taxon>
        <taxon>Peronosporomycetes</taxon>
        <taxon>Pythiales</taxon>
        <taxon>Pythiaceae</taxon>
    </lineage>
</organism>
<evidence type="ECO:0000256" key="8">
    <source>
        <dbReference type="ARBA" id="ARBA00049244"/>
    </source>
</evidence>
<dbReference type="PANTHER" id="PTHR48144:SF2">
    <property type="entry name" value="DNA-DIRECTED DNA POLYMERASE"/>
    <property type="match status" value="1"/>
</dbReference>
<evidence type="ECO:0000256" key="4">
    <source>
        <dbReference type="ARBA" id="ARBA00022695"/>
    </source>
</evidence>
<keyword evidence="4" id="KW-0548">Nucleotidyltransferase</keyword>
<keyword evidence="5" id="KW-0235">DNA replication</keyword>
<dbReference type="Pfam" id="PF03175">
    <property type="entry name" value="DNA_pol_B_2"/>
    <property type="match status" value="1"/>
</dbReference>
<evidence type="ECO:0000256" key="1">
    <source>
        <dbReference type="ARBA" id="ARBA00005755"/>
    </source>
</evidence>
<keyword evidence="3" id="KW-0808">Transferase</keyword>
<dbReference type="GO" id="GO:0006260">
    <property type="term" value="P:DNA replication"/>
    <property type="evidence" value="ECO:0007669"/>
    <property type="project" value="UniProtKB-KW"/>
</dbReference>
<dbReference type="Proteomes" id="UP001146120">
    <property type="component" value="Unassembled WGS sequence"/>
</dbReference>
<evidence type="ECO:0000256" key="5">
    <source>
        <dbReference type="ARBA" id="ARBA00022705"/>
    </source>
</evidence>
<dbReference type="Gene3D" id="3.90.1600.10">
    <property type="entry name" value="Palm domain of DNA polymerase"/>
    <property type="match status" value="1"/>
</dbReference>
<dbReference type="PANTHER" id="PTHR48144">
    <property type="entry name" value="DNA-DIRECTED DNA POLYMERASE"/>
    <property type="match status" value="1"/>
</dbReference>
<dbReference type="EMBL" id="DAKRPA010000026">
    <property type="protein sequence ID" value="DBA02848.1"/>
    <property type="molecule type" value="Genomic_DNA"/>
</dbReference>
<reference evidence="10" key="1">
    <citation type="submission" date="2022-11" db="EMBL/GenBank/DDBJ databases">
        <authorList>
            <person name="Morgan W.R."/>
            <person name="Tartar A."/>
        </authorList>
    </citation>
    <scope>NUCLEOTIDE SEQUENCE</scope>
    <source>
        <strain evidence="10">ARSEF 373</strain>
    </source>
</reference>
<dbReference type="GO" id="GO:0000166">
    <property type="term" value="F:nucleotide binding"/>
    <property type="evidence" value="ECO:0007669"/>
    <property type="project" value="InterPro"/>
</dbReference>
<evidence type="ECO:0000256" key="6">
    <source>
        <dbReference type="ARBA" id="ARBA00022932"/>
    </source>
</evidence>
<dbReference type="InterPro" id="IPR012337">
    <property type="entry name" value="RNaseH-like_sf"/>
</dbReference>
<comment type="catalytic activity">
    <reaction evidence="8">
        <text>DNA(n) + a 2'-deoxyribonucleoside 5'-triphosphate = DNA(n+1) + diphosphate</text>
        <dbReference type="Rhea" id="RHEA:22508"/>
        <dbReference type="Rhea" id="RHEA-COMP:17339"/>
        <dbReference type="Rhea" id="RHEA-COMP:17340"/>
        <dbReference type="ChEBI" id="CHEBI:33019"/>
        <dbReference type="ChEBI" id="CHEBI:61560"/>
        <dbReference type="ChEBI" id="CHEBI:173112"/>
        <dbReference type="EC" id="2.7.7.7"/>
    </reaction>
</comment>
<reference evidence="10" key="2">
    <citation type="journal article" date="2023" name="Microbiol Resour">
        <title>Decontamination and Annotation of the Draft Genome Sequence of the Oomycete Lagenidium giganteum ARSEF 373.</title>
        <authorList>
            <person name="Morgan W.R."/>
            <person name="Tartar A."/>
        </authorList>
    </citation>
    <scope>NUCLEOTIDE SEQUENCE</scope>
    <source>
        <strain evidence="10">ARSEF 373</strain>
    </source>
</reference>
<dbReference type="SUPFAM" id="SSF53098">
    <property type="entry name" value="Ribonuclease H-like"/>
    <property type="match status" value="1"/>
</dbReference>
<proteinExistence type="inferred from homology"/>
<protein>
    <recommendedName>
        <fullName evidence="2">DNA-directed DNA polymerase</fullName>
        <ecNumber evidence="2">2.7.7.7</ecNumber>
    </recommendedName>
</protein>
<evidence type="ECO:0000256" key="7">
    <source>
        <dbReference type="ARBA" id="ARBA00023125"/>
    </source>
</evidence>
<keyword evidence="7" id="KW-0238">DNA-binding</keyword>
<gene>
    <name evidence="10" type="ORF">N0F65_006638</name>
</gene>
<dbReference type="InterPro" id="IPR006172">
    <property type="entry name" value="DNA-dir_DNA_pol_B"/>
</dbReference>
<evidence type="ECO:0000256" key="3">
    <source>
        <dbReference type="ARBA" id="ARBA00022679"/>
    </source>
</evidence>
<comment type="similarity">
    <text evidence="1">Belongs to the DNA polymerase type-B family.</text>
</comment>
<evidence type="ECO:0000259" key="9">
    <source>
        <dbReference type="Pfam" id="PF03175"/>
    </source>
</evidence>
<dbReference type="GO" id="GO:0003677">
    <property type="term" value="F:DNA binding"/>
    <property type="evidence" value="ECO:0007669"/>
    <property type="project" value="UniProtKB-KW"/>
</dbReference>
<keyword evidence="11" id="KW-1185">Reference proteome</keyword>
<dbReference type="InterPro" id="IPR004868">
    <property type="entry name" value="DNA-dir_DNA_pol_B_mt/vir"/>
</dbReference>